<accession>R8B4J5</accession>
<dbReference type="STRING" id="1318628.MARLIPOL_05425"/>
<evidence type="ECO:0000313" key="1">
    <source>
        <dbReference type="EMBL" id="EON93449.1"/>
    </source>
</evidence>
<keyword evidence="2" id="KW-1185">Reference proteome</keyword>
<dbReference type="OrthoDB" id="6370714at2"/>
<dbReference type="AlphaFoldDB" id="R8B4J5"/>
<proteinExistence type="predicted"/>
<reference evidence="1 2" key="1">
    <citation type="journal article" date="2013" name="Genome Announc.">
        <title>Draft Genome Sequence of the Moderately Halophilic Bacterium Marinobacter lipolyticus Strain SM19.</title>
        <authorList>
            <person name="Papke R.T."/>
            <person name="de la Haba R.R."/>
            <person name="Infante-Dominguez C."/>
            <person name="Perez D."/>
            <person name="Sanchez-Porro C."/>
            <person name="Lapierre P."/>
            <person name="Ventosa A."/>
        </authorList>
    </citation>
    <scope>NUCLEOTIDE SEQUENCE [LARGE SCALE GENOMIC DNA]</scope>
    <source>
        <strain evidence="1 2">SM19</strain>
    </source>
</reference>
<dbReference type="EMBL" id="ASAD01000007">
    <property type="protein sequence ID" value="EON93449.1"/>
    <property type="molecule type" value="Genomic_DNA"/>
</dbReference>
<name>R8B4J5_9GAMM</name>
<gene>
    <name evidence="1" type="ORF">MARLIPOL_05425</name>
</gene>
<dbReference type="Proteomes" id="UP000016540">
    <property type="component" value="Unassembled WGS sequence"/>
</dbReference>
<organism evidence="1 2">
    <name type="scientific">Marinobacter lipolyticus SM19</name>
    <dbReference type="NCBI Taxonomy" id="1318628"/>
    <lineage>
        <taxon>Bacteria</taxon>
        <taxon>Pseudomonadati</taxon>
        <taxon>Pseudomonadota</taxon>
        <taxon>Gammaproteobacteria</taxon>
        <taxon>Pseudomonadales</taxon>
        <taxon>Marinobacteraceae</taxon>
        <taxon>Marinobacter</taxon>
    </lineage>
</organism>
<dbReference type="HOGENOM" id="CLU_2273974_0_0_6"/>
<comment type="caution">
    <text evidence="1">The sequence shown here is derived from an EMBL/GenBank/DDBJ whole genome shotgun (WGS) entry which is preliminary data.</text>
</comment>
<protein>
    <submittedName>
        <fullName evidence="1">Uncharacterized protein</fullName>
    </submittedName>
</protein>
<evidence type="ECO:0000313" key="2">
    <source>
        <dbReference type="Proteomes" id="UP000016540"/>
    </source>
</evidence>
<dbReference type="PATRIC" id="fig|1318628.3.peg.1086"/>
<dbReference type="RefSeq" id="WP_012137083.1">
    <property type="nucleotide sequence ID" value="NZ_KE007306.1"/>
</dbReference>
<sequence length="102" mass="11343">MSVLSLFSAKINGGDGFDSPAPIVDLPGWTVFKQQQTEIYVITHNLGLCDPDRDMHVVVTPMSPHCIAVVESVDENSFRVSTWRTNEAPMQSDFMFIAKLTI</sequence>